<dbReference type="Proteomes" id="UP001152888">
    <property type="component" value="Unassembled WGS sequence"/>
</dbReference>
<keyword evidence="3" id="KW-1185">Reference proteome</keyword>
<evidence type="ECO:0000313" key="2">
    <source>
        <dbReference type="EMBL" id="CAH1998174.1"/>
    </source>
</evidence>
<accession>A0A9P0LTM8</accession>
<protein>
    <submittedName>
        <fullName evidence="2">Uncharacterized protein</fullName>
    </submittedName>
</protein>
<reference evidence="2" key="1">
    <citation type="submission" date="2022-03" db="EMBL/GenBank/DDBJ databases">
        <authorList>
            <person name="Sayadi A."/>
        </authorList>
    </citation>
    <scope>NUCLEOTIDE SEQUENCE</scope>
</reference>
<sequence length="66" mass="7556">MGAHGTKVSWGPRREETCPSPLTHSLRRSAAYSVHSHVSRSPRSSFGLLKNMPKRRNSKRKELKER</sequence>
<name>A0A9P0LTM8_ACAOB</name>
<dbReference type="AlphaFoldDB" id="A0A9P0LTM8"/>
<feature type="region of interest" description="Disordered" evidence="1">
    <location>
        <begin position="1"/>
        <end position="66"/>
    </location>
</feature>
<dbReference type="OrthoDB" id="2984333at2759"/>
<dbReference type="EMBL" id="CAKOFQ010007316">
    <property type="protein sequence ID" value="CAH1998174.1"/>
    <property type="molecule type" value="Genomic_DNA"/>
</dbReference>
<organism evidence="2 3">
    <name type="scientific">Acanthoscelides obtectus</name>
    <name type="common">Bean weevil</name>
    <name type="synonym">Bruchus obtectus</name>
    <dbReference type="NCBI Taxonomy" id="200917"/>
    <lineage>
        <taxon>Eukaryota</taxon>
        <taxon>Metazoa</taxon>
        <taxon>Ecdysozoa</taxon>
        <taxon>Arthropoda</taxon>
        <taxon>Hexapoda</taxon>
        <taxon>Insecta</taxon>
        <taxon>Pterygota</taxon>
        <taxon>Neoptera</taxon>
        <taxon>Endopterygota</taxon>
        <taxon>Coleoptera</taxon>
        <taxon>Polyphaga</taxon>
        <taxon>Cucujiformia</taxon>
        <taxon>Chrysomeloidea</taxon>
        <taxon>Chrysomelidae</taxon>
        <taxon>Bruchinae</taxon>
        <taxon>Bruchini</taxon>
        <taxon>Acanthoscelides</taxon>
    </lineage>
</organism>
<evidence type="ECO:0000256" key="1">
    <source>
        <dbReference type="SAM" id="MobiDB-lite"/>
    </source>
</evidence>
<comment type="caution">
    <text evidence="2">The sequence shown here is derived from an EMBL/GenBank/DDBJ whole genome shotgun (WGS) entry which is preliminary data.</text>
</comment>
<proteinExistence type="predicted"/>
<feature type="compositionally biased region" description="Low complexity" evidence="1">
    <location>
        <begin position="33"/>
        <end position="45"/>
    </location>
</feature>
<evidence type="ECO:0000313" key="3">
    <source>
        <dbReference type="Proteomes" id="UP001152888"/>
    </source>
</evidence>
<gene>
    <name evidence="2" type="ORF">ACAOBT_LOCUS24193</name>
</gene>